<dbReference type="Gene3D" id="3.30.40.10">
    <property type="entry name" value="Zinc/RING finger domain, C3HC4 (zinc finger)"/>
    <property type="match status" value="1"/>
</dbReference>
<dbReference type="FunFam" id="3.30.810.10:FF:000001">
    <property type="entry name" value="1-phosphatidylinositol 3-phosphate 5-kinase FAB1"/>
    <property type="match status" value="1"/>
</dbReference>
<feature type="compositionally biased region" description="Gly residues" evidence="17">
    <location>
        <begin position="2694"/>
        <end position="2703"/>
    </location>
</feature>
<feature type="compositionally biased region" description="Low complexity" evidence="17">
    <location>
        <begin position="1737"/>
        <end position="1749"/>
    </location>
</feature>
<evidence type="ECO:0000313" key="22">
    <source>
        <dbReference type="Proteomes" id="UP001163105"/>
    </source>
</evidence>
<gene>
    <name evidence="21" type="primary">PIKFYVE</name>
    <name evidence="14" type="synonym">MDM12</name>
    <name evidence="21" type="ORF">O9K51_03894</name>
</gene>
<evidence type="ECO:0000256" key="8">
    <source>
        <dbReference type="ARBA" id="ARBA00022777"/>
    </source>
</evidence>
<dbReference type="PROSITE" id="PS50178">
    <property type="entry name" value="ZF_FYVE"/>
    <property type="match status" value="1"/>
</dbReference>
<keyword evidence="14" id="KW-0256">Endoplasmic reticulum</keyword>
<comment type="subunit">
    <text evidence="14">Component of the ER-mitochondria encounter structure (ERMES) or MDM complex, composed of MMM1, MDM10, MDM12 and MDM34. A MMM1 homodimer associates with one molecule of MDM12 on each side in a pairwise head-to-tail manner, and the SMP-LTD domains of MMM1 and MDM12 generate a continuous hydrophobic tunnel for phospholipid trafficking.</text>
</comment>
<feature type="domain" description="PIPK" evidence="19">
    <location>
        <begin position="2043"/>
        <end position="2371"/>
    </location>
</feature>
<dbReference type="FunFam" id="3.50.7.10:FF:000007">
    <property type="entry name" value="1-phosphatidylinositol 3-phosphate 5-kinase isoform X1"/>
    <property type="match status" value="1"/>
</dbReference>
<feature type="compositionally biased region" description="Polar residues" evidence="17">
    <location>
        <begin position="1105"/>
        <end position="1123"/>
    </location>
</feature>
<evidence type="ECO:0000259" key="19">
    <source>
        <dbReference type="PROSITE" id="PS51455"/>
    </source>
</evidence>
<dbReference type="GO" id="GO:0008289">
    <property type="term" value="F:lipid binding"/>
    <property type="evidence" value="ECO:0007669"/>
    <property type="project" value="UniProtKB-KW"/>
</dbReference>
<dbReference type="InterPro" id="IPR017455">
    <property type="entry name" value="Znf_FYVE-rel"/>
</dbReference>
<dbReference type="InterPro" id="IPR013083">
    <property type="entry name" value="Znf_RING/FYVE/PHD"/>
</dbReference>
<feature type="compositionally biased region" description="Low complexity" evidence="17">
    <location>
        <begin position="255"/>
        <end position="265"/>
    </location>
</feature>
<feature type="compositionally biased region" description="Basic and acidic residues" evidence="17">
    <location>
        <begin position="326"/>
        <end position="338"/>
    </location>
</feature>
<keyword evidence="14" id="KW-1000">Mitochondrion outer membrane</keyword>
<feature type="compositionally biased region" description="Low complexity" evidence="17">
    <location>
        <begin position="29"/>
        <end position="38"/>
    </location>
</feature>
<feature type="region of interest" description="Disordered" evidence="17">
    <location>
        <begin position="1611"/>
        <end position="1688"/>
    </location>
</feature>
<dbReference type="Gene3D" id="3.50.7.10">
    <property type="entry name" value="GroEL"/>
    <property type="match status" value="1"/>
</dbReference>
<feature type="region of interest" description="Disordered" evidence="17">
    <location>
        <begin position="100"/>
        <end position="370"/>
    </location>
</feature>
<dbReference type="PROSITE" id="PS51455">
    <property type="entry name" value="PIPK"/>
    <property type="match status" value="1"/>
</dbReference>
<feature type="compositionally biased region" description="Basic and acidic residues" evidence="17">
    <location>
        <begin position="776"/>
        <end position="795"/>
    </location>
</feature>
<dbReference type="SMART" id="SM00064">
    <property type="entry name" value="FYVE"/>
    <property type="match status" value="1"/>
</dbReference>
<dbReference type="GO" id="GO:0008270">
    <property type="term" value="F:zinc ion binding"/>
    <property type="evidence" value="ECO:0007669"/>
    <property type="project" value="UniProtKB-KW"/>
</dbReference>
<dbReference type="GO" id="GO:0000329">
    <property type="term" value="C:fungal-type vacuole membrane"/>
    <property type="evidence" value="ECO:0007669"/>
    <property type="project" value="TreeGrafter"/>
</dbReference>
<dbReference type="Pfam" id="PF26544">
    <property type="entry name" value="Mdm12"/>
    <property type="match status" value="2"/>
</dbReference>
<feature type="compositionally biased region" description="Polar residues" evidence="17">
    <location>
        <begin position="757"/>
        <end position="775"/>
    </location>
</feature>
<keyword evidence="7 15" id="KW-0863">Zinc-finger</keyword>
<name>A0AB34FTK6_9HYPO</name>
<dbReference type="InterPro" id="IPR031468">
    <property type="entry name" value="SMP_LBD"/>
</dbReference>
<dbReference type="GO" id="GO:0006869">
    <property type="term" value="P:lipid transport"/>
    <property type="evidence" value="ECO:0007669"/>
    <property type="project" value="UniProtKB-KW"/>
</dbReference>
<evidence type="ECO:0000256" key="1">
    <source>
        <dbReference type="ARBA" id="ARBA00000768"/>
    </source>
</evidence>
<evidence type="ECO:0000256" key="9">
    <source>
        <dbReference type="ARBA" id="ARBA00022833"/>
    </source>
</evidence>
<sequence length="2895" mass="319459">MASSTTSKPPDDPPSHPLGSPTSFRNRRGSIASISGSSTVDREQLAQALDQIHTSASRCESLTTFNDFAPPPEGVPASETRGTAGELVQHGLSGLYSRFREAVGGGSPTKAAPKDTAESAAESASKRTSTVEGHSSRPSISSLHRGDTAATITTLSSHPVPATDGSSSAVFTSTTESRPAPQSTKSTSISLMSGQKSYGSSRQSLPTKATSAVTADPMIAAPAPLHRDASRSTIRTEDSGPASSRRSLSKVETQSRISPADSSSSIYDPKDGKLPPRAGRDDTSSIDGSLDTPLSPTNTAAPVMPTIQTRHVRSPSISSSLLSPDGVRRKPAVIDRISRSRSPRYPGSRESSLDRGTAEPSPINTSAHNAVYHDSFTQETHAYRGQSGNLRIPGTVAGEERASDQMNAQLDKMRRQVLSKEFWMKDDTVKECFLCQTPFTAFRRKHHCRTCGCIFDSKCTTVVSGEKFGVQGSLRVCKNCLEVISRRFDGSGSDDSADERSFMPKIFGPNHSKGSSSTTQSRPKSQDPTMGSEGSEDSRPVSTPMMAIPATRRVKDANRSSAILEIDAPQLSRPGSSRSLKSLAAGRPQSSAGHKRHHSKHGFLGRFKAPALEEGAPFRKGIADDNAKRPKFPAFHDDNIIDPELADYMSDDSSADEQVNSIFQTMGSSEIHPASFENDKSGFAPYVNARKHRHRHGEKSISGMSFVSRAGAYDDNGPISLMSHRRSARRRNLSNVSGSVHHLGSPRPKSAVYKGPSASSEMLFSLDQNQSGSKVTRSDSLRRKPKAPKEELNQSSLKHVDKLLHQLLTDAEISNPAAWKKALVPILLQLTDEVTPDISKGEDMDIRHYVKLKRIPGGKPGDTAYLSGVVFTKNLALKSMPRRILNPRIVLVSFPIEYQRHQQQFMSLQPVIEQEKEFLRVVVQRITNLRPHVLLAQKGVSGIALQYLSEANISVAYNVKDTVIEAVARCAEAEIIESLDMLALPVRVGKCSAFEVRTFVNNDYPGRKKSYIFLSGCRADLGCTIALRGANNTLLSKLKTVMEFMVYVVYNLKLESSLLRDESVEAPDAADSSMSSSVQALNDSFRSLSSVTDGSKAGPTMVINHPSSESEPPSQVTIESSSLGGVEEGDSSQPAQPVPERPALIPMHEQHSHASQDSQVPDDVPMPTFYSDMVAKYETKILSASPYVKFKQPYLLMRAREQERRLLYLKRLRDQDAVEEDSEKSGPQKFQLIKPEMVEKIGQQAPRQIMEVLHAVHDAEYDKALFNYQTQTRQWETYIQGNLDLFDPYSHQNIVVLYSVICTETKIPCIEPNLLAINFYDEQHVYTGMDPDCTLGQYIEDLAYGKADVCESNGCDKKMGEHHRTYVHDQYRITVFVETVGNGSPKRKELGDGITMWTYCKFCKKDSDETAMSETTFKYSFGKYLELLYWGRGLKMKDVVDCSHDHHQDHVRYFGLRDSRIRIHLDPIDLLEIVVPRARITWKVVNDLKLKNEIYTKMEERWNKFMGSVKARLKSIRIDSVLPEKADSCKTELDHLTKKASEEQSAMVRQLQRVYVDSKYYEVVPFNSLVREMLERAGEWDQAFAKFEADFLGDKDMRQLTMMQLKKMFTDNESKESLTSTEGPGSTTDSDERPSQTFTDPEDKSTQPTEYTETNMEASTTSTKPEDVSGERKASVDDDGKVHIPAEGVIERVEPLDLAGSPTAIRAPPPTPLSPLPVGSDFLSKSISPPPLAEADTQSSTSSGGATQTPTDSSVSDIKSSVAESNAEQQQPEGSIKVDKKLSDRLGLTALKNRSKGTTSGIPRLVHKKRESKVSTLARHFEQLSREFEKERIRDRKERAASLRQPRARLPRTSTKAIVQVYDDVNEAFEEPSAAAETATEPHAEHKQTNAAPTVAPDVPRSSDAARNEPPAHAPEKDSKPDSQQSTEEHDEVSNANTSQVASDDEGTTSDAEASVPEEFLPDIKEIADALEPSTEIPLELPKHQKTSLMKYLTNFWAERSASGWPPLEYPVNPTDHIFVDSDIIVREDEPSSVIALALNSDDYQDKLGTIRLEAQQTMQKENESAGDVEPKSLPVSDSADMAVDETELEMSLLRVTGTHLKYQFKEGPAIMTCKIFYAEQFDALRRKCGVAERIIESLSRCLKWDSRGGKTKSVFLKTLDDRLVLKSLSPVETSAFLRFAPGYFSIMAEALFHDLPSVIAKMLGFFQVIIKNPVTGTDTKLDLLITENLFYDRSPTRIFDLKGSMRNRKIQSTGEQNEVLLDENMVEYIYESPLFAREHSKKLLRASVWNDTLFLARQNVMDYSLMIAVDEERKELVVGIIDCIRTYTWDKKLESWIKDRGFAGGGRNRPTVTSPKEYKSRFREAMARYILQSPNCWHLFNNPQYPVYYGRARFEEPEGQAPEHERSQPPLTVTNAMSIDLNWETLTSGPDGDALAERIRTFIHDKFQTVPLPRFIRSVTVHGFDFGKIPPELELKDMTDPLPDFYEHELDDDESDDEQDEDEDEQDVLAAAAAAAAATQGRRRPPGGLRTAGLRNDFIGPGYDMGSPFLGTSTPGILGGPGRNYFQGHLGTGTHTPLAAVAGAQRGNGNWMGGGSLSPALAYDGEDDDDEGQHGFGGGHHHHGRHPSQSSVISSVDNFLEHPEHPAAQALREKSSVSTLAPTSVSTSRPPTRDAATHLADESAVIDDDDGGGDGNGGGGAGAAAEEEGTARRPRREPRVDDVQAVFRIRYAGDVRLNLTAEILLDYPMPSFVGIPLKLNITGLSFDGVGVLAKIRKRVHFCFLSPEDAIAAIGPDDDDDDDHDDNGGQGAAAAHQGSGAGGSRQQQQQQQQHQHKGRVGGLLQEIKVESEIGERDGGKQSLKNVGKVERFVLEQVRRIFEEEFVYPSFWTFLV</sequence>
<evidence type="ECO:0000256" key="7">
    <source>
        <dbReference type="ARBA" id="ARBA00022771"/>
    </source>
</evidence>
<feature type="compositionally biased region" description="Acidic residues" evidence="17">
    <location>
        <begin position="2796"/>
        <end position="2805"/>
    </location>
</feature>
<dbReference type="PROSITE" id="PS51847">
    <property type="entry name" value="SMP"/>
    <property type="match status" value="1"/>
</dbReference>
<feature type="region of interest" description="Disordered" evidence="17">
    <location>
        <begin position="490"/>
        <end position="601"/>
    </location>
</feature>
<feature type="compositionally biased region" description="Polar residues" evidence="17">
    <location>
        <begin position="1750"/>
        <end position="1773"/>
    </location>
</feature>
<dbReference type="GO" id="GO:0005524">
    <property type="term" value="F:ATP binding"/>
    <property type="evidence" value="ECO:0007669"/>
    <property type="project" value="UniProtKB-UniRule"/>
</dbReference>
<keyword evidence="13 14" id="KW-0472">Membrane</keyword>
<feature type="region of interest" description="Disordered" evidence="17">
    <location>
        <begin position="1869"/>
        <end position="1959"/>
    </location>
</feature>
<keyword evidence="10 16" id="KW-0067">ATP-binding</keyword>
<evidence type="ECO:0000259" key="18">
    <source>
        <dbReference type="PROSITE" id="PS50178"/>
    </source>
</evidence>
<evidence type="ECO:0000256" key="11">
    <source>
        <dbReference type="ARBA" id="ARBA00023055"/>
    </source>
</evidence>
<feature type="compositionally biased region" description="Polar residues" evidence="17">
    <location>
        <begin position="241"/>
        <end position="254"/>
    </location>
</feature>
<dbReference type="Pfam" id="PF01504">
    <property type="entry name" value="PIP5K"/>
    <property type="match status" value="1"/>
</dbReference>
<dbReference type="InterPro" id="IPR044769">
    <property type="entry name" value="PIKfyve_PIPKc"/>
</dbReference>
<feature type="region of interest" description="Disordered" evidence="17">
    <location>
        <begin position="63"/>
        <end position="83"/>
    </location>
</feature>
<keyword evidence="14" id="KW-0496">Mitochondrion</keyword>
<evidence type="ECO:0000256" key="10">
    <source>
        <dbReference type="ARBA" id="ARBA00022840"/>
    </source>
</evidence>
<feature type="domain" description="SMP-LTD" evidence="20">
    <location>
        <begin position="2418"/>
        <end position="2895"/>
    </location>
</feature>
<feature type="compositionally biased region" description="Basic and acidic residues" evidence="17">
    <location>
        <begin position="268"/>
        <end position="283"/>
    </location>
</feature>
<feature type="compositionally biased region" description="Basic and acidic residues" evidence="17">
    <location>
        <begin position="1828"/>
        <end position="1841"/>
    </location>
</feature>
<evidence type="ECO:0000256" key="16">
    <source>
        <dbReference type="PROSITE-ProRule" id="PRU00781"/>
    </source>
</evidence>
<feature type="region of interest" description="Disordered" evidence="17">
    <location>
        <begin position="2599"/>
        <end position="2633"/>
    </location>
</feature>
<keyword evidence="6 16" id="KW-0547">Nucleotide-binding</keyword>
<dbReference type="GO" id="GO:0010008">
    <property type="term" value="C:endosome membrane"/>
    <property type="evidence" value="ECO:0007669"/>
    <property type="project" value="TreeGrafter"/>
</dbReference>
<feature type="region of interest" description="Disordered" evidence="17">
    <location>
        <begin position="2473"/>
        <end position="2534"/>
    </location>
</feature>
<feature type="compositionally biased region" description="Polar residues" evidence="17">
    <location>
        <begin position="1646"/>
        <end position="1663"/>
    </location>
</feature>
<evidence type="ECO:0000256" key="5">
    <source>
        <dbReference type="ARBA" id="ARBA00022723"/>
    </source>
</evidence>
<feature type="compositionally biased region" description="Basic and acidic residues" evidence="17">
    <location>
        <begin position="1664"/>
        <end position="1688"/>
    </location>
</feature>
<dbReference type="FunFam" id="3.30.800.10:FF:000005">
    <property type="entry name" value="1-phosphatidylinositol-3-phosphate 5-kinase (Fab1)"/>
    <property type="match status" value="1"/>
</dbReference>
<dbReference type="InterPro" id="IPR027532">
    <property type="entry name" value="Mdm12"/>
</dbReference>
<keyword evidence="4 16" id="KW-0808">Transferase</keyword>
<feature type="compositionally biased region" description="Polar residues" evidence="17">
    <location>
        <begin position="164"/>
        <end position="213"/>
    </location>
</feature>
<comment type="catalytic activity">
    <reaction evidence="1">
        <text>a 1,2-diacyl-sn-glycero-3-phospho-(1D-myo-inositol-3-phosphate) + ATP = a 1,2-diacyl-sn-glycero-3-phospho-(1D-myo-inositol-3,5-bisphosphate) + ADP + H(+)</text>
        <dbReference type="Rhea" id="RHEA:13609"/>
        <dbReference type="ChEBI" id="CHEBI:15378"/>
        <dbReference type="ChEBI" id="CHEBI:30616"/>
        <dbReference type="ChEBI" id="CHEBI:57923"/>
        <dbReference type="ChEBI" id="CHEBI:58088"/>
        <dbReference type="ChEBI" id="CHEBI:456216"/>
        <dbReference type="EC" id="2.7.1.150"/>
    </reaction>
</comment>
<dbReference type="CDD" id="cd21672">
    <property type="entry name" value="SMP_Mdm12"/>
    <property type="match status" value="1"/>
</dbReference>
<dbReference type="InterPro" id="IPR027483">
    <property type="entry name" value="PInositol-4-P-4/5-kinase_C_sf"/>
</dbReference>
<dbReference type="SUPFAM" id="SSF52029">
    <property type="entry name" value="GroEL apical domain-like"/>
    <property type="match status" value="1"/>
</dbReference>
<dbReference type="Pfam" id="PF00118">
    <property type="entry name" value="Cpn60_TCP1"/>
    <property type="match status" value="1"/>
</dbReference>
<feature type="region of interest" description="Disordered" evidence="17">
    <location>
        <begin position="1700"/>
        <end position="1783"/>
    </location>
</feature>
<feature type="compositionally biased region" description="Basic and acidic residues" evidence="17">
    <location>
        <begin position="2672"/>
        <end position="2682"/>
    </location>
</feature>
<evidence type="ECO:0000256" key="6">
    <source>
        <dbReference type="ARBA" id="ARBA00022741"/>
    </source>
</evidence>
<feature type="region of interest" description="Disordered" evidence="17">
    <location>
        <begin position="1828"/>
        <end position="1851"/>
    </location>
</feature>
<evidence type="ECO:0000256" key="2">
    <source>
        <dbReference type="ARBA" id="ARBA00004370"/>
    </source>
</evidence>
<dbReference type="PANTHER" id="PTHR45748">
    <property type="entry name" value="1-PHOSPHATIDYLINOSITOL 3-PHOSPHATE 5-KINASE-RELATED"/>
    <property type="match status" value="1"/>
</dbReference>
<feature type="compositionally biased region" description="Acidic residues" evidence="17">
    <location>
        <begin position="2490"/>
        <end position="2508"/>
    </location>
</feature>
<feature type="compositionally biased region" description="Low complexity" evidence="17">
    <location>
        <begin position="2509"/>
        <end position="2519"/>
    </location>
</feature>
<dbReference type="Proteomes" id="UP001163105">
    <property type="component" value="Unassembled WGS sequence"/>
</dbReference>
<feature type="region of interest" description="Disordered" evidence="17">
    <location>
        <begin position="2794"/>
        <end position="2841"/>
    </location>
</feature>
<evidence type="ECO:0000256" key="14">
    <source>
        <dbReference type="HAMAP-Rule" id="MF_03104"/>
    </source>
</evidence>
<dbReference type="Gene3D" id="3.30.800.10">
    <property type="entry name" value="Phosphatidylinositol Phosphate Kinase II Beta"/>
    <property type="match status" value="1"/>
</dbReference>
<feature type="compositionally biased region" description="Low complexity" evidence="17">
    <location>
        <begin position="2812"/>
        <end position="2833"/>
    </location>
</feature>
<proteinExistence type="inferred from homology"/>
<dbReference type="InterPro" id="IPR002423">
    <property type="entry name" value="Cpn60/GroEL/TCP-1"/>
</dbReference>
<accession>A0AB34FTK6</accession>
<dbReference type="InterPro" id="IPR027409">
    <property type="entry name" value="GroEL-like_apical_dom_sf"/>
</dbReference>
<dbReference type="SMART" id="SM00330">
    <property type="entry name" value="PIPKc"/>
    <property type="match status" value="1"/>
</dbReference>
<organism evidence="21 22">
    <name type="scientific">Purpureocillium lavendulum</name>
    <dbReference type="NCBI Taxonomy" id="1247861"/>
    <lineage>
        <taxon>Eukaryota</taxon>
        <taxon>Fungi</taxon>
        <taxon>Dikarya</taxon>
        <taxon>Ascomycota</taxon>
        <taxon>Pezizomycotina</taxon>
        <taxon>Sordariomycetes</taxon>
        <taxon>Hypocreomycetidae</taxon>
        <taxon>Hypocreales</taxon>
        <taxon>Ophiocordycipitaceae</taxon>
        <taxon>Purpureocillium</taxon>
    </lineage>
</organism>
<feature type="compositionally biased region" description="Low complexity" evidence="17">
    <location>
        <begin position="314"/>
        <end position="324"/>
    </location>
</feature>
<dbReference type="FunFam" id="3.30.40.10:FF:000283">
    <property type="entry name" value="1-phosphatidylinositol-3-phosphate 5-kinase (Fab1)"/>
    <property type="match status" value="1"/>
</dbReference>
<comment type="function">
    <text evidence="14">Component of the ERMES/MDM complex, which serves as a molecular tether to connect the endoplasmic reticulum (ER) and mitochondria. Components of this complex are involved in the control of mitochondrial shape and protein biogenesis, and function in nonvesicular lipid trafficking between the ER and mitochondria. MDM12 is required for the interaction of the ER-resident membrane protein MMM1 and the outer mitochondrial membrane-resident beta-barrel protein MDM10. The MDM12-MMM1 subcomplex functions in the major beta-barrel assembly pathway that is responsible for biogenesis of all mitochondrial outer membrane beta-barrel proteins, and acts in a late step after the SAM complex. The MDM10-MDM12-MMM1 subcomplex further acts in the TOM40-specific pathway after the action of the MDM12-MMM1 complex. Essential for establishing and maintaining the structure of mitochondria and maintenance of mtDNA nucleoids.</text>
</comment>
<dbReference type="GO" id="GO:0046854">
    <property type="term" value="P:phosphatidylinositol phosphate biosynthetic process"/>
    <property type="evidence" value="ECO:0007669"/>
    <property type="project" value="TreeGrafter"/>
</dbReference>
<dbReference type="SUPFAM" id="SSF56104">
    <property type="entry name" value="SAICAR synthase-like"/>
    <property type="match status" value="1"/>
</dbReference>
<evidence type="ECO:0000256" key="13">
    <source>
        <dbReference type="ARBA" id="ARBA00023136"/>
    </source>
</evidence>
<dbReference type="GO" id="GO:0045040">
    <property type="term" value="P:protein insertion into mitochondrial outer membrane"/>
    <property type="evidence" value="ECO:0007669"/>
    <property type="project" value="UniProtKB-UniRule"/>
</dbReference>
<evidence type="ECO:0000313" key="21">
    <source>
        <dbReference type="EMBL" id="KAJ6442719.1"/>
    </source>
</evidence>
<feature type="domain" description="FYVE-type" evidence="18">
    <location>
        <begin position="426"/>
        <end position="485"/>
    </location>
</feature>
<keyword evidence="8 16" id="KW-0418">Kinase</keyword>
<feature type="region of interest" description="Disordered" evidence="17">
    <location>
        <begin position="725"/>
        <end position="795"/>
    </location>
</feature>
<evidence type="ECO:0000256" key="3">
    <source>
        <dbReference type="ARBA" id="ARBA00022448"/>
    </source>
</evidence>
<dbReference type="GO" id="GO:0032865">
    <property type="term" value="C:ERMES complex"/>
    <property type="evidence" value="ECO:0007669"/>
    <property type="project" value="UniProtKB-UniRule"/>
</dbReference>
<evidence type="ECO:0000259" key="20">
    <source>
        <dbReference type="PROSITE" id="PS51847"/>
    </source>
</evidence>
<feature type="region of interest" description="Disordered" evidence="17">
    <location>
        <begin position="2650"/>
        <end position="2720"/>
    </location>
</feature>
<evidence type="ECO:0000256" key="15">
    <source>
        <dbReference type="PROSITE-ProRule" id="PRU00091"/>
    </source>
</evidence>
<dbReference type="InterPro" id="IPR027484">
    <property type="entry name" value="PInositol-4-P-5-kinase_N"/>
</dbReference>
<keyword evidence="11" id="KW-0445">Lipid transport</keyword>
<keyword evidence="22" id="KW-1185">Reference proteome</keyword>
<dbReference type="InterPro" id="IPR002498">
    <property type="entry name" value="PInositol-4-P-4/5-kinase_core"/>
</dbReference>
<feature type="compositionally biased region" description="Polar residues" evidence="17">
    <location>
        <begin position="512"/>
        <end position="529"/>
    </location>
</feature>
<comment type="caution">
    <text evidence="21">The sequence shown here is derived from an EMBL/GenBank/DDBJ whole genome shotgun (WGS) entry which is preliminary data.</text>
</comment>
<evidence type="ECO:0000256" key="17">
    <source>
        <dbReference type="SAM" id="MobiDB-lite"/>
    </source>
</evidence>
<reference evidence="21" key="1">
    <citation type="submission" date="2023-01" db="EMBL/GenBank/DDBJ databases">
        <title>The growth and conidiation of Purpureocillium lavendulum are regulated by nitrogen source and histone H3K14 acetylation.</title>
        <authorList>
            <person name="Tang P."/>
            <person name="Han J."/>
            <person name="Zhang C."/>
            <person name="Tang P."/>
            <person name="Qi F."/>
            <person name="Zhang K."/>
            <person name="Liang L."/>
        </authorList>
    </citation>
    <scope>NUCLEOTIDE SEQUENCE</scope>
    <source>
        <strain evidence="21">YMF1.00683</strain>
    </source>
</reference>
<feature type="compositionally biased region" description="Polar residues" evidence="17">
    <location>
        <begin position="1617"/>
        <end position="1628"/>
    </location>
</feature>
<dbReference type="Pfam" id="PF01363">
    <property type="entry name" value="FYVE"/>
    <property type="match status" value="1"/>
</dbReference>
<keyword evidence="9" id="KW-0862">Zinc</keyword>
<keyword evidence="5" id="KW-0479">Metal-binding</keyword>
<dbReference type="PANTHER" id="PTHR45748:SF7">
    <property type="entry name" value="1-PHOSPHATIDYLINOSITOL 3-PHOSPHATE 5-KINASE-RELATED"/>
    <property type="match status" value="1"/>
</dbReference>
<comment type="subcellular location">
    <subcellularLocation>
        <location evidence="2">Membrane</location>
    </subcellularLocation>
    <subcellularLocation>
        <location evidence="14">Mitochondrion outer membrane</location>
        <topology evidence="14">Peripheral membrane protein</topology>
        <orientation evidence="14">Cytoplasmic side</orientation>
    </subcellularLocation>
    <subcellularLocation>
        <location evidence="14">Endoplasmic reticulum membrane</location>
        <topology evidence="14">Peripheral membrane protein</topology>
        <orientation evidence="14">Cytoplasmic side</orientation>
    </subcellularLocation>
    <text evidence="14">The ERMES/MDM complex localizes to a few discrete foci (around 10 per single cell), that represent mitochondria-endoplasmic reticulum junctions. These foci are often found next to mtDNA nucleoids.</text>
</comment>
<feature type="region of interest" description="Disordered" evidence="17">
    <location>
        <begin position="1089"/>
        <end position="1140"/>
    </location>
</feature>
<dbReference type="GO" id="GO:0000285">
    <property type="term" value="F:1-phosphatidylinositol-3-phosphate 5-kinase activity"/>
    <property type="evidence" value="ECO:0007669"/>
    <property type="project" value="UniProtKB-EC"/>
</dbReference>
<keyword evidence="12" id="KW-0446">Lipid-binding</keyword>
<evidence type="ECO:0000256" key="12">
    <source>
        <dbReference type="ARBA" id="ARBA00023121"/>
    </source>
</evidence>
<dbReference type="InterPro" id="IPR011011">
    <property type="entry name" value="Znf_FYVE_PHD"/>
</dbReference>
<keyword evidence="3" id="KW-0813">Transport</keyword>
<feature type="compositionally biased region" description="Basic and acidic residues" evidence="17">
    <location>
        <begin position="225"/>
        <end position="238"/>
    </location>
</feature>
<dbReference type="GO" id="GO:0005789">
    <property type="term" value="C:endoplasmic reticulum membrane"/>
    <property type="evidence" value="ECO:0007669"/>
    <property type="project" value="UniProtKB-SubCell"/>
</dbReference>
<dbReference type="EMBL" id="JAQHRD010000003">
    <property type="protein sequence ID" value="KAJ6442719.1"/>
    <property type="molecule type" value="Genomic_DNA"/>
</dbReference>
<dbReference type="CDD" id="cd03334">
    <property type="entry name" value="Fab1_TCP"/>
    <property type="match status" value="1"/>
</dbReference>
<feature type="compositionally biased region" description="Polar residues" evidence="17">
    <location>
        <begin position="2657"/>
        <end position="2671"/>
    </location>
</feature>
<dbReference type="CDD" id="cd17300">
    <property type="entry name" value="PIPKc_PIKfyve"/>
    <property type="match status" value="1"/>
</dbReference>
<comment type="similarity">
    <text evidence="14">Belongs to the MDM12 family.</text>
</comment>
<feature type="compositionally biased region" description="Polar residues" evidence="17">
    <location>
        <begin position="126"/>
        <end position="142"/>
    </location>
</feature>
<dbReference type="SUPFAM" id="SSF57903">
    <property type="entry name" value="FYVE/PHD zinc finger"/>
    <property type="match status" value="1"/>
</dbReference>
<protein>
    <recommendedName>
        <fullName evidence="14">Mitochondrial distribution and morphology protein 12</fullName>
    </recommendedName>
    <alternativeName>
        <fullName evidence="14">Mitochondrial inheritance component MDM12</fullName>
    </alternativeName>
</protein>
<feature type="region of interest" description="Disordered" evidence="17">
    <location>
        <begin position="1"/>
        <end position="41"/>
    </location>
</feature>
<evidence type="ECO:0000256" key="4">
    <source>
        <dbReference type="ARBA" id="ARBA00022679"/>
    </source>
</evidence>
<dbReference type="Gene3D" id="3.30.810.10">
    <property type="entry name" value="2-Layer Sandwich"/>
    <property type="match status" value="1"/>
</dbReference>
<dbReference type="HAMAP" id="MF_03104">
    <property type="entry name" value="Mdm12"/>
    <property type="match status" value="1"/>
</dbReference>
<dbReference type="InterPro" id="IPR000306">
    <property type="entry name" value="Znf_FYVE"/>
</dbReference>